<dbReference type="InterPro" id="IPR026906">
    <property type="entry name" value="LRR_5"/>
</dbReference>
<dbReference type="SUPFAM" id="SSF52047">
    <property type="entry name" value="RNI-like"/>
    <property type="match status" value="2"/>
</dbReference>
<organism evidence="3 4">
    <name type="scientific">Brassica napus</name>
    <name type="common">Rape</name>
    <dbReference type="NCBI Taxonomy" id="3708"/>
    <lineage>
        <taxon>Eukaryota</taxon>
        <taxon>Viridiplantae</taxon>
        <taxon>Streptophyta</taxon>
        <taxon>Embryophyta</taxon>
        <taxon>Tracheophyta</taxon>
        <taxon>Spermatophyta</taxon>
        <taxon>Magnoliopsida</taxon>
        <taxon>eudicotyledons</taxon>
        <taxon>Gunneridae</taxon>
        <taxon>Pentapetalae</taxon>
        <taxon>rosids</taxon>
        <taxon>malvids</taxon>
        <taxon>Brassicales</taxon>
        <taxon>Brassicaceae</taxon>
        <taxon>Brassiceae</taxon>
        <taxon>Brassica</taxon>
    </lineage>
</organism>
<dbReference type="SMART" id="SM00256">
    <property type="entry name" value="FBOX"/>
    <property type="match status" value="5"/>
</dbReference>
<keyword evidence="4" id="KW-1185">Reference proteome</keyword>
<name>A0ABQ8C7D3_BRANA</name>
<feature type="domain" description="F-box" evidence="2">
    <location>
        <begin position="41"/>
        <end position="77"/>
    </location>
</feature>
<feature type="domain" description="F-box" evidence="2">
    <location>
        <begin position="1562"/>
        <end position="1598"/>
    </location>
</feature>
<reference evidence="3 4" key="1">
    <citation type="submission" date="2021-05" db="EMBL/GenBank/DDBJ databases">
        <title>Genome Assembly of Synthetic Allotetraploid Brassica napus Reveals Homoeologous Exchanges between Subgenomes.</title>
        <authorList>
            <person name="Davis J.T."/>
        </authorList>
    </citation>
    <scope>NUCLEOTIDE SEQUENCE [LARGE SCALE GENOMIC DNA]</scope>
    <source>
        <strain evidence="4">cv. Da-Ae</strain>
        <tissue evidence="3">Seedling</tissue>
    </source>
</reference>
<dbReference type="Pfam" id="PF13306">
    <property type="entry name" value="LRR_5"/>
    <property type="match status" value="4"/>
</dbReference>
<evidence type="ECO:0000256" key="1">
    <source>
        <dbReference type="SAM" id="SignalP"/>
    </source>
</evidence>
<proteinExistence type="predicted"/>
<sequence>MIAFYLFSLTLFSFILFDPIAMTARSSSSPRRNHQYPIDDHDLISKLPDELLQMILSKLSIEEAVRTSVLSSRWVDVWKWRSHLVLDMNKVLDTTPDKDLAYVSFKLARSMTKVIKNHHRGHLESCIIHYDVLQCKNATLQSWIHTATQLKHTKILTLTNRMPGYLRGYKITSYLRLLPDTFSHHSLTSLSLCGFLVITPHAFGNCENLKTLKLLNIAIPQASDLSEVLAACTSLEVIVLQVNFLSQYGVLKIENNNLKFLQVTFPYEIDRIEVYATCLDVLDIRFIKGKRENFILAGPNIQVNKNAWVSDHGIHTPHLFYNVSSYLAQEKKIICRELLVSDFHDMRRDGSLSVTVDITDPKEVEIVKEVLLMWATNKMIELEIFFKNKKAPRDEGECSTNNRTHKILLEDAKPFPNAAFRVYNVRLYNFDGSNEEEFAFASRLVTQKTVVRKMMIETSSFPPTKKLNAEAAVAKLMELPKAMTTCSSSSSSSSSSSPRKLQYPIDDNDWISKLPDELLQLILSKLSTEEAVRTSLLSSRWEDVWKWRSHLVLDMNKVLETTPDEDLHRVSVELARSMTKAINNYRGHLERCIIQHYVSQCKDGTLQSWIHSVTRLEHTKDLTLVNYIPATRRCTRASLLSLLPDTFSHHSLTSLSLCGYTLIGPRAFSNCKNLKTLKLINVVISQAGVLSGVLAACSSLEVVVLKVNFLTPRGVLKIENNNLKFLQLSFLYEIDRMEVYATCLDVLDIRCIKVKRDNFILVAPNIQVNTNAWLDDHGCIDCPHLYYHVSSYLAQEEKNIWHELLVSDFHDMRRSGCLSVSVDLTDPEDVDILKEVLLMWTDLLMEFEILFKNKKSPIEEGECSTNDRTHAKPFLNGDLWFYNVWLYNFDGSNDEEFAFASHLLMQKTVIIKMMIETSSFPPTKKLNAEAAVAKLMELPKQSSVAEYLSATAAGWSTRLIVETWKRGDPIATSVGLAVAAIHTRGRHICIVPDEESRLEYETVMKRAVVSETTEIVVGDSVEDVVDRLSGVDFLVVDSKRGEYVKALGLANTSKMGAVLVCKNATQKSIPGFKWHPMTARSSSSPRRNHQYPIDDHDLISKLPDELLQMILSKLSIEEAVRTSVLSSRWVDVWKWRSHLVLDMNKVLDTTPDKDLAYVSFKLARSMTKVIKNHHRGHLESCIIHYDVLQCKNATLQSWIHTATQLKHTKILTLTNRMPGYLRGYKITSYLRLLPDTFSHHSLTSLSLCGFLVITPHAFGNCENLKTLKLLNIAIPQASDLSEVLAACTSLEVIVLQVNFLSQYGVLKIENNNLKFLQVTFPYEIDRIEVYATCLDVLDIRFIKGKRENFILAGPNIQVNKNAWVSDHGIHTPHLFYNVSSYLAQEKKIICRELLVSDFHDMRRDGSLSVTVDITDPKEVEIVKEVLLMWATNKMIELEIFFKNKKAPRDEGECSTNNRTHKILLEDAKPFPNAAFRVYNVRLYNFDGSNEEEFAFASRLVTQKTVVRKMMIETSSFHPMKKLNAEAAVAKLMELPKAMTTCSSSSSSSSSSPRKLQYPIDDNDWISKLPDELLQLILSKLSTEEAVRTSLLSSRWEDVWKWRSHLVLDMNKVLETTPNEDLHRVSVELARSMTKAINNYHGHLERCIIQHYVSQCKDGTLQSWIHSVTRLEHTKDLTLVNYIPATRRCTRASLLSLLPDTFSHHSLTSLSLCGYTLIGPRAFSNCKNLKTLKLINVVISQASVLSGVLAACSSLEVVVLKVNFLTPRGVLKIENNNLKFLQLSFLYEIDRMEVYATCLDVLDIRCIKVKRDNFILVAPNIQVNTNAWLDDHGCMDCPHLYYHVSSYLAQEEKNIWHELLVSDFHDMRRSGCLSVSVDLTDPEEVEIPKEVLLMWTDLLMEFEILFKAINNYHGHLERCIIQHYVSQCKDGTLQSWIHSVTRLEHTKDLTLVNYIPATRRCTRASLLSLLPDTFSHHSLTSLSLCGYTLIGPRAFSNCKNLKTLKLINVVISQASVLSGVLAACSSLEVVVLKVNFLTPRGVLKIENNNLKFLQLSFLYEIDRMEVYATCLDVLDIRCIKVKRDNFILVAPNIQVNTNAWLDDHGCMDCPHLYYHVSSYLAQEEKNIWHELLVSDFHDMRRSGCLSVSVDLTDPEEVEILKEVLLMWTDLLMEFEILFKNKKSPIEEGECSTNDRTHAKPFLNGDLWFYNVWLYNFDGSNDEEFAFASHLLMQETVIIKMMIETSSFPPTKKLNAEAAVAKLMELPKPMTAPSSSSPRRNHQYSIDDHDLISKLPDELLQMVLSNLSTEEAVRTSVLSSRWVDVWKWRSYLVLDMNMVLDSTPKERLQQVSVQLARLMTKVINNHRGRLERCTIQHYKSQCKDGTLQSWIDSVTGLKHTKDLTLINYIPAIRHYKRANLLSLHPYTFSHHSLSSLSLCGFSLIGPDAFCKCKNLKTLNLINIVISQASVLSGVLAAFSSLEVIVLNVNFLTPRGVLKIENNNLKFLQLSYLNEIDRMEVYATCLDVLDIRCIKVKRDNFILVAPNIEVNKNSWLDNHSRNDCPHLYCNVSSFLAQVETNIWHKILGSDFIDMRRYVYLSVSVDITDPKEVEILEEVLLMWTNGLLELEIFFKHKKSHREEGECSTNDRTHAKLFPNADLRVYNVRLYNFDGSNEEEFAFVSRLVMQKPVILNMMIETSLFPPTKKFNAEAAVAKLMELKYYKNLKIECF</sequence>
<dbReference type="Pfam" id="PF00646">
    <property type="entry name" value="F-box"/>
    <property type="match status" value="5"/>
</dbReference>
<evidence type="ECO:0000313" key="4">
    <source>
        <dbReference type="Proteomes" id="UP000824890"/>
    </source>
</evidence>
<protein>
    <recommendedName>
        <fullName evidence="2">F-box domain-containing protein</fullName>
    </recommendedName>
</protein>
<dbReference type="CDD" id="cd22160">
    <property type="entry name" value="F-box_AtFBL13-like"/>
    <property type="match status" value="5"/>
</dbReference>
<dbReference type="Proteomes" id="UP000824890">
    <property type="component" value="Unassembled WGS sequence"/>
</dbReference>
<dbReference type="InterPro" id="IPR053781">
    <property type="entry name" value="F-box_AtFBL13-like"/>
</dbReference>
<dbReference type="SUPFAM" id="SSF81383">
    <property type="entry name" value="F-box domain"/>
    <property type="match status" value="5"/>
</dbReference>
<dbReference type="InterPro" id="IPR032675">
    <property type="entry name" value="LRR_dom_sf"/>
</dbReference>
<evidence type="ECO:0000259" key="2">
    <source>
        <dbReference type="PROSITE" id="PS50181"/>
    </source>
</evidence>
<feature type="chain" id="PRO_5046653994" description="F-box domain-containing protein" evidence="1">
    <location>
        <begin position="18"/>
        <end position="2728"/>
    </location>
</feature>
<dbReference type="InterPro" id="IPR009902">
    <property type="entry name" value="DUF1442"/>
</dbReference>
<dbReference type="PANTHER" id="PTHR32153">
    <property type="entry name" value="OJ000223_09.16 PROTEIN"/>
    <property type="match status" value="1"/>
</dbReference>
<accession>A0ABQ8C7D3</accession>
<dbReference type="Gene3D" id="3.40.50.150">
    <property type="entry name" value="Vaccinia Virus protein VP39"/>
    <property type="match status" value="1"/>
</dbReference>
<dbReference type="InterPro" id="IPR001810">
    <property type="entry name" value="F-box_dom"/>
</dbReference>
<dbReference type="Pfam" id="PF07279">
    <property type="entry name" value="DUF1442"/>
    <property type="match status" value="1"/>
</dbReference>
<evidence type="ECO:0000313" key="3">
    <source>
        <dbReference type="EMBL" id="KAH0912488.1"/>
    </source>
</evidence>
<dbReference type="InterPro" id="IPR029063">
    <property type="entry name" value="SAM-dependent_MTases_sf"/>
</dbReference>
<feature type="signal peptide" evidence="1">
    <location>
        <begin position="1"/>
        <end position="17"/>
    </location>
</feature>
<feature type="domain" description="F-box" evidence="2">
    <location>
        <begin position="1096"/>
        <end position="1132"/>
    </location>
</feature>
<dbReference type="InterPro" id="IPR036047">
    <property type="entry name" value="F-box-like_dom_sf"/>
</dbReference>
<comment type="caution">
    <text evidence="3">The sequence shown here is derived from an EMBL/GenBank/DDBJ whole genome shotgun (WGS) entry which is preliminary data.</text>
</comment>
<dbReference type="EMBL" id="JAGKQM010000009">
    <property type="protein sequence ID" value="KAH0912488.1"/>
    <property type="molecule type" value="Genomic_DNA"/>
</dbReference>
<feature type="domain" description="F-box" evidence="2">
    <location>
        <begin position="2287"/>
        <end position="2323"/>
    </location>
</feature>
<dbReference type="InterPro" id="IPR044997">
    <property type="entry name" value="F-box_plant"/>
</dbReference>
<dbReference type="SUPFAM" id="SSF52058">
    <property type="entry name" value="L domain-like"/>
    <property type="match status" value="2"/>
</dbReference>
<keyword evidence="1" id="KW-0732">Signal</keyword>
<gene>
    <name evidence="3" type="ORF">HID58_035809</name>
</gene>
<feature type="domain" description="F-box" evidence="2">
    <location>
        <begin position="508"/>
        <end position="544"/>
    </location>
</feature>
<dbReference type="Gene3D" id="3.80.10.10">
    <property type="entry name" value="Ribonuclease Inhibitor"/>
    <property type="match status" value="6"/>
</dbReference>
<dbReference type="PROSITE" id="PS50181">
    <property type="entry name" value="FBOX"/>
    <property type="match status" value="5"/>
</dbReference>